<evidence type="ECO:0000256" key="1">
    <source>
        <dbReference type="ARBA" id="ARBA00022723"/>
    </source>
</evidence>
<dbReference type="SMART" id="SM00064">
    <property type="entry name" value="FYVE"/>
    <property type="match status" value="1"/>
</dbReference>
<dbReference type="InterPro" id="IPR011011">
    <property type="entry name" value="Znf_FYVE_PHD"/>
</dbReference>
<name>A0A8S3Q1G6_MYTED</name>
<dbReference type="SUPFAM" id="SSF57903">
    <property type="entry name" value="FYVE/PHD zinc finger"/>
    <property type="match status" value="1"/>
</dbReference>
<accession>A0A8S3Q1G6</accession>
<dbReference type="InterPro" id="IPR000477">
    <property type="entry name" value="RT_dom"/>
</dbReference>
<protein>
    <submittedName>
        <fullName evidence="9">RUN and FYVE domain-containing protein 2,RUN and FYVE domain-containing protein 1</fullName>
    </submittedName>
</protein>
<dbReference type="InterPro" id="IPR013083">
    <property type="entry name" value="Znf_RING/FYVE/PHD"/>
</dbReference>
<proteinExistence type="predicted"/>
<evidence type="ECO:0000256" key="2">
    <source>
        <dbReference type="ARBA" id="ARBA00022771"/>
    </source>
</evidence>
<gene>
    <name evidence="9" type="ORF">MEDL_5205</name>
</gene>
<dbReference type="PANTHER" id="PTHR33050">
    <property type="entry name" value="REVERSE TRANSCRIPTASE DOMAIN-CONTAINING PROTEIN"/>
    <property type="match status" value="1"/>
</dbReference>
<dbReference type="InterPro" id="IPR000306">
    <property type="entry name" value="Znf_FYVE"/>
</dbReference>
<evidence type="ECO:0000313" key="9">
    <source>
        <dbReference type="EMBL" id="CAG2189809.1"/>
    </source>
</evidence>
<dbReference type="InterPro" id="IPR052055">
    <property type="entry name" value="Hepadnavirus_pol/RT"/>
</dbReference>
<dbReference type="PROSITE" id="PS50178">
    <property type="entry name" value="ZF_FYVE"/>
    <property type="match status" value="1"/>
</dbReference>
<dbReference type="InterPro" id="IPR013762">
    <property type="entry name" value="Integrase-like_cat_sf"/>
</dbReference>
<evidence type="ECO:0000313" key="10">
    <source>
        <dbReference type="Proteomes" id="UP000683360"/>
    </source>
</evidence>
<dbReference type="Gene3D" id="1.10.443.10">
    <property type="entry name" value="Intergrase catalytic core"/>
    <property type="match status" value="1"/>
</dbReference>
<dbReference type="Pfam" id="PF00078">
    <property type="entry name" value="RVT_1"/>
    <property type="match status" value="1"/>
</dbReference>
<keyword evidence="10" id="KW-1185">Reference proteome</keyword>
<dbReference type="SUPFAM" id="SSF56349">
    <property type="entry name" value="DNA breaking-rejoining enzymes"/>
    <property type="match status" value="1"/>
</dbReference>
<feature type="region of interest" description="Disordered" evidence="6">
    <location>
        <begin position="24"/>
        <end position="60"/>
    </location>
</feature>
<keyword evidence="3" id="KW-0862">Zinc</keyword>
<dbReference type="Pfam" id="PF01363">
    <property type="entry name" value="FYVE"/>
    <property type="match status" value="1"/>
</dbReference>
<dbReference type="InterPro" id="IPR043128">
    <property type="entry name" value="Rev_trsase/Diguanyl_cyclase"/>
</dbReference>
<evidence type="ECO:0000256" key="4">
    <source>
        <dbReference type="ARBA" id="ARBA00023172"/>
    </source>
</evidence>
<keyword evidence="1" id="KW-0479">Metal-binding</keyword>
<dbReference type="GO" id="GO:0015074">
    <property type="term" value="P:DNA integration"/>
    <property type="evidence" value="ECO:0007669"/>
    <property type="project" value="InterPro"/>
</dbReference>
<dbReference type="InterPro" id="IPR006936">
    <property type="entry name" value="ALOG_dom"/>
</dbReference>
<dbReference type="Gene3D" id="3.30.40.10">
    <property type="entry name" value="Zinc/RING finger domain, C3HC4 (zinc finger)"/>
    <property type="match status" value="1"/>
</dbReference>
<feature type="domain" description="Reverse transcriptase" evidence="8">
    <location>
        <begin position="440"/>
        <end position="696"/>
    </location>
</feature>
<organism evidence="9 10">
    <name type="scientific">Mytilus edulis</name>
    <name type="common">Blue mussel</name>
    <dbReference type="NCBI Taxonomy" id="6550"/>
    <lineage>
        <taxon>Eukaryota</taxon>
        <taxon>Metazoa</taxon>
        <taxon>Spiralia</taxon>
        <taxon>Lophotrochozoa</taxon>
        <taxon>Mollusca</taxon>
        <taxon>Bivalvia</taxon>
        <taxon>Autobranchia</taxon>
        <taxon>Pteriomorphia</taxon>
        <taxon>Mytilida</taxon>
        <taxon>Mytiloidea</taxon>
        <taxon>Mytilidae</taxon>
        <taxon>Mytilinae</taxon>
        <taxon>Mytilus</taxon>
    </lineage>
</organism>
<dbReference type="PROSITE" id="PS50878">
    <property type="entry name" value="RT_POL"/>
    <property type="match status" value="1"/>
</dbReference>
<keyword evidence="2 5" id="KW-0863">Zinc-finger</keyword>
<dbReference type="Proteomes" id="UP000683360">
    <property type="component" value="Unassembled WGS sequence"/>
</dbReference>
<dbReference type="Gene3D" id="3.10.10.10">
    <property type="entry name" value="HIV Type 1 Reverse Transcriptase, subunit A, domain 1"/>
    <property type="match status" value="1"/>
</dbReference>
<dbReference type="GO" id="GO:0008270">
    <property type="term" value="F:zinc ion binding"/>
    <property type="evidence" value="ECO:0007669"/>
    <property type="project" value="UniProtKB-KW"/>
</dbReference>
<comment type="caution">
    <text evidence="9">The sequence shown here is derived from an EMBL/GenBank/DDBJ whole genome shotgun (WGS) entry which is preliminary data.</text>
</comment>
<dbReference type="PANTHER" id="PTHR33050:SF7">
    <property type="entry name" value="RIBONUCLEASE H"/>
    <property type="match status" value="1"/>
</dbReference>
<dbReference type="GO" id="GO:0006310">
    <property type="term" value="P:DNA recombination"/>
    <property type="evidence" value="ECO:0007669"/>
    <property type="project" value="UniProtKB-KW"/>
</dbReference>
<sequence length="1123" mass="128293">MLKKELECSDLIRLCHIGIELANAKSSDSRRQEKKRKSGSDDSSPSKKISGEPTHTCDNCASGEMSFREEELNDRILELDSLLQSTKYSKQKLVLQKSIVSFLSDLNPQKSLNDALPSDIRKFLVYKDDSGKTQIHKAQCKNRESKENFNVDVPSTFQLDRAGDLGSVLTDQVRWLPGEEGVIISMMKGKTIDISDPRVVIIYNSVNTEFCPVTVLREYIDFCKVSKLEIVGGFLFRPLAPSCMALSDVPFTSAAANARLKSHLTDLNIWEGETPHSTRSGCALTLTWLGLNSECIKSHVGWKSDKMLKHYTTTQLKAEIELLKKGINVDVIEQALREVKEYAARSREINVDTLQLKLMHLDEVARRVGHQDRELYSMVLQRFLCHKNHERVGFLVTSLLSSPAETKLFEKEQKFLKIHGNELLSTKQQKDEVETKNFGNENQFQQFATMMQCMQSVLNPRPSTPFMAQRFAQNPRRMPGNGQRKPHQITLDVSKLLSRLRSGAISYLGKLGEIKPPHIVSPITIEPLKPRLCINLMYLNCFMKDTPFNLDTLVDVPRTIKQNAYLTKLDDKSGYDNVFVTESSRMLLGFQWGGHYFCCNTLPFGWKNSAYVYHNLNLQAISFLRKKSISCLLYIDDRLIESFNGYIEPRLDNELMRSNIAIKYSVKLFVNLGYFLNIDKSVLIPTQSIVFLGMIIDSVKASFFITKKRKEKFCALRESILKKSTCPITILQKFVGICISLSLAIPGAKLYTSTCNRAISKAIKGPMIIIIDEDLRKELQYWSFIDNWTKPFPWVNERHNVLSLSLSSDASDYKWGAIFNNEGVRHDFSDYWNVETKDLPIMIKEALALKNALICIKTLIMNKRVTAEVDNQAVVYAWNNQYSKNNVINEIMKEIFQLTFQQNCNLSLSYIHTSQNPSDYLSRVYSKSDASISKRTWIYIQQKFGPHSVDMFSLDSNAITALETDLRIEKEWRATLQKTLEQEKTASTEILTELQQLKHVEKDYTELQKGHLSLQKACEEQERALAELGSHLSESKLRVEDMKEAQMATKDLQWKGDKDASHCTTCEKEFSISRRKHHCRNCGNIFCNECSDNKMPLPSSAKPVRVCDDCQTFLLQRYSAAAQ</sequence>
<evidence type="ECO:0000256" key="5">
    <source>
        <dbReference type="PROSITE-ProRule" id="PRU00091"/>
    </source>
</evidence>
<dbReference type="InterPro" id="IPR017455">
    <property type="entry name" value="Znf_FYVE-rel"/>
</dbReference>
<evidence type="ECO:0000259" key="7">
    <source>
        <dbReference type="PROSITE" id="PS50178"/>
    </source>
</evidence>
<dbReference type="InterPro" id="IPR011010">
    <property type="entry name" value="DNA_brk_join_enz"/>
</dbReference>
<dbReference type="Gene3D" id="3.30.70.270">
    <property type="match status" value="1"/>
</dbReference>
<dbReference type="Pfam" id="PF04852">
    <property type="entry name" value="ALOG_dom"/>
    <property type="match status" value="1"/>
</dbReference>
<dbReference type="AlphaFoldDB" id="A0A8S3Q1G6"/>
<reference evidence="9" key="1">
    <citation type="submission" date="2021-03" db="EMBL/GenBank/DDBJ databases">
        <authorList>
            <person name="Bekaert M."/>
        </authorList>
    </citation>
    <scope>NUCLEOTIDE SEQUENCE</scope>
</reference>
<dbReference type="OrthoDB" id="79871at2759"/>
<evidence type="ECO:0000259" key="8">
    <source>
        <dbReference type="PROSITE" id="PS50878"/>
    </source>
</evidence>
<dbReference type="CDD" id="cd15721">
    <property type="entry name" value="FYVE_RUFY1_like"/>
    <property type="match status" value="1"/>
</dbReference>
<keyword evidence="4" id="KW-0233">DNA recombination</keyword>
<evidence type="ECO:0000256" key="3">
    <source>
        <dbReference type="ARBA" id="ARBA00022833"/>
    </source>
</evidence>
<dbReference type="InterPro" id="IPR043502">
    <property type="entry name" value="DNA/RNA_pol_sf"/>
</dbReference>
<dbReference type="SUPFAM" id="SSF56672">
    <property type="entry name" value="DNA/RNA polymerases"/>
    <property type="match status" value="1"/>
</dbReference>
<dbReference type="GO" id="GO:0003677">
    <property type="term" value="F:DNA binding"/>
    <property type="evidence" value="ECO:0007669"/>
    <property type="project" value="InterPro"/>
</dbReference>
<evidence type="ECO:0000256" key="6">
    <source>
        <dbReference type="SAM" id="MobiDB-lite"/>
    </source>
</evidence>
<dbReference type="EMBL" id="CAJPWZ010000305">
    <property type="protein sequence ID" value="CAG2189809.1"/>
    <property type="molecule type" value="Genomic_DNA"/>
</dbReference>
<dbReference type="FunFam" id="3.30.40.10:FF:000046">
    <property type="entry name" value="RUN and FYVE domain containing 2"/>
    <property type="match status" value="1"/>
</dbReference>
<feature type="domain" description="FYVE-type" evidence="7">
    <location>
        <begin position="1057"/>
        <end position="1115"/>
    </location>
</feature>